<evidence type="ECO:0000313" key="7">
    <source>
        <dbReference type="Proteomes" id="UP001157114"/>
    </source>
</evidence>
<dbReference type="PROSITE" id="PS50983">
    <property type="entry name" value="FE_B12_PBP"/>
    <property type="match status" value="1"/>
</dbReference>
<keyword evidence="7" id="KW-1185">Reference proteome</keyword>
<keyword evidence="2" id="KW-0238">DNA-binding</keyword>
<dbReference type="InterPro" id="IPR018062">
    <property type="entry name" value="HTH_AraC-typ_CS"/>
</dbReference>
<evidence type="ECO:0000259" key="4">
    <source>
        <dbReference type="PROSITE" id="PS01124"/>
    </source>
</evidence>
<comment type="caution">
    <text evidence="6">The sequence shown here is derived from an EMBL/GenBank/DDBJ whole genome shotgun (WGS) entry which is preliminary data.</text>
</comment>
<dbReference type="InterPro" id="IPR003313">
    <property type="entry name" value="AraC-bd"/>
</dbReference>
<dbReference type="PANTHER" id="PTHR43280:SF28">
    <property type="entry name" value="HTH-TYPE TRANSCRIPTIONAL ACTIVATOR RHAS"/>
    <property type="match status" value="1"/>
</dbReference>
<feature type="domain" description="Fe/B12 periplasmic-binding" evidence="5">
    <location>
        <begin position="279"/>
        <end position="543"/>
    </location>
</feature>
<dbReference type="PRINTS" id="PR00032">
    <property type="entry name" value="HTHARAC"/>
</dbReference>
<dbReference type="EMBL" id="BSSQ01000005">
    <property type="protein sequence ID" value="GLX66909.1"/>
    <property type="molecule type" value="Genomic_DNA"/>
</dbReference>
<evidence type="ECO:0000256" key="3">
    <source>
        <dbReference type="ARBA" id="ARBA00023163"/>
    </source>
</evidence>
<sequence length="543" mass="62561">MNAIKEIQKKLLHSKIEIIEATKSQTVPDWANHINSLNHQTIMFVVKGEGELYFSEHTEQIEKDALFLFLPGTTVRMNVNDNKPLLLFWIHFDRYALSHKTKEKLEFHLDDSFPAQGKLRMAGSNAMRIMGLLMSNAEIETGGRRSLYGQQLLFDLLHDILEDSAFKDDSESRRRLQATIGYMLHHYQDNVQMSEIAGIGQFHPSYFSQIFKQMMGKTPMAFLTDLRMNKAKELLLTTNNPISDIATSVGYNDAFYFSRRFKEKYGHSPSVFIHKREVKTISLSSPYTDQLYTLGHIPQAAQIYRTLPIETQELLLPEHGADPWNANREVFMKAKPDLILCKDNVLGKAKEHINDIAPIVSIPWASSDVYQHMNMISELVNCQQMASNWLNNYEKRAEIWRRKIKSKIGGATVAVCVCRDRELRMYGARNIGHVFYRSLNLSAPDKISKQMNPFPAGTGFTWTAISPDDIKDYEADFLFVAVDKDRDKQKVMHWIHTNRFWASHPAVLSNRLVFIDREKWIMYSPSGLSYQLDEAGYLLLGHK</sequence>
<keyword evidence="3" id="KW-0804">Transcription</keyword>
<dbReference type="PROSITE" id="PS00041">
    <property type="entry name" value="HTH_ARAC_FAMILY_1"/>
    <property type="match status" value="1"/>
</dbReference>
<dbReference type="Pfam" id="PF01497">
    <property type="entry name" value="Peripla_BP_2"/>
    <property type="match status" value="1"/>
</dbReference>
<name>A0ABQ6G7H4_9BACL</name>
<evidence type="ECO:0000259" key="5">
    <source>
        <dbReference type="PROSITE" id="PS50983"/>
    </source>
</evidence>
<dbReference type="SUPFAM" id="SSF46689">
    <property type="entry name" value="Homeodomain-like"/>
    <property type="match status" value="2"/>
</dbReference>
<gene>
    <name evidence="6" type="ORF">MU1_12530</name>
</gene>
<dbReference type="SUPFAM" id="SSF53807">
    <property type="entry name" value="Helical backbone' metal receptor"/>
    <property type="match status" value="1"/>
</dbReference>
<organism evidence="6 7">
    <name type="scientific">Paenibacillus glycanilyticus</name>
    <dbReference type="NCBI Taxonomy" id="126569"/>
    <lineage>
        <taxon>Bacteria</taxon>
        <taxon>Bacillati</taxon>
        <taxon>Bacillota</taxon>
        <taxon>Bacilli</taxon>
        <taxon>Bacillales</taxon>
        <taxon>Paenibacillaceae</taxon>
        <taxon>Paenibacillus</taxon>
    </lineage>
</organism>
<accession>A0ABQ6G7H4</accession>
<dbReference type="SUPFAM" id="SSF51215">
    <property type="entry name" value="Regulatory protein AraC"/>
    <property type="match status" value="1"/>
</dbReference>
<proteinExistence type="predicted"/>
<reference evidence="6 7" key="1">
    <citation type="submission" date="2023-03" db="EMBL/GenBank/DDBJ databases">
        <title>Draft genome sequence of the bacteria which degrade cell wall of Tricholomamatutake.</title>
        <authorList>
            <person name="Konishi Y."/>
            <person name="Fukuta Y."/>
            <person name="Shirasaka N."/>
        </authorList>
    </citation>
    <scope>NUCLEOTIDE SEQUENCE [LARGE SCALE GENOMIC DNA]</scope>
    <source>
        <strain evidence="7">mu1</strain>
    </source>
</reference>
<keyword evidence="1" id="KW-0805">Transcription regulation</keyword>
<dbReference type="PANTHER" id="PTHR43280">
    <property type="entry name" value="ARAC-FAMILY TRANSCRIPTIONAL REGULATOR"/>
    <property type="match status" value="1"/>
</dbReference>
<dbReference type="InterPro" id="IPR020449">
    <property type="entry name" value="Tscrpt_reg_AraC-type_HTH"/>
</dbReference>
<dbReference type="Proteomes" id="UP001157114">
    <property type="component" value="Unassembled WGS sequence"/>
</dbReference>
<evidence type="ECO:0000313" key="6">
    <source>
        <dbReference type="EMBL" id="GLX66909.1"/>
    </source>
</evidence>
<dbReference type="InterPro" id="IPR018060">
    <property type="entry name" value="HTH_AraC"/>
</dbReference>
<dbReference type="Pfam" id="PF02311">
    <property type="entry name" value="AraC_binding"/>
    <property type="match status" value="1"/>
</dbReference>
<dbReference type="Gene3D" id="1.10.10.60">
    <property type="entry name" value="Homeodomain-like"/>
    <property type="match status" value="2"/>
</dbReference>
<dbReference type="SMART" id="SM00342">
    <property type="entry name" value="HTH_ARAC"/>
    <property type="match status" value="1"/>
</dbReference>
<dbReference type="InterPro" id="IPR002491">
    <property type="entry name" value="ABC_transptr_periplasmic_BD"/>
</dbReference>
<protein>
    <recommendedName>
        <fullName evidence="8">AraC family transcriptional regulator</fullName>
    </recommendedName>
</protein>
<dbReference type="InterPro" id="IPR009057">
    <property type="entry name" value="Homeodomain-like_sf"/>
</dbReference>
<evidence type="ECO:0000256" key="2">
    <source>
        <dbReference type="ARBA" id="ARBA00023125"/>
    </source>
</evidence>
<dbReference type="Gene3D" id="3.40.50.1980">
    <property type="entry name" value="Nitrogenase molybdenum iron protein domain"/>
    <property type="match status" value="2"/>
</dbReference>
<dbReference type="InterPro" id="IPR037923">
    <property type="entry name" value="HTH-like"/>
</dbReference>
<evidence type="ECO:0008006" key="8">
    <source>
        <dbReference type="Google" id="ProtNLM"/>
    </source>
</evidence>
<dbReference type="Pfam" id="PF12833">
    <property type="entry name" value="HTH_18"/>
    <property type="match status" value="1"/>
</dbReference>
<dbReference type="PROSITE" id="PS01124">
    <property type="entry name" value="HTH_ARAC_FAMILY_2"/>
    <property type="match status" value="1"/>
</dbReference>
<evidence type="ECO:0000256" key="1">
    <source>
        <dbReference type="ARBA" id="ARBA00023015"/>
    </source>
</evidence>
<feature type="domain" description="HTH araC/xylS-type" evidence="4">
    <location>
        <begin position="177"/>
        <end position="275"/>
    </location>
</feature>